<feature type="domain" description="Sdz-33 F-box" evidence="1">
    <location>
        <begin position="261"/>
        <end position="316"/>
    </location>
</feature>
<dbReference type="PANTHER" id="PTHR21503">
    <property type="entry name" value="F-BOX-CONTAINING HYPOTHETICAL PROTEIN C.ELEGANS"/>
    <property type="match status" value="1"/>
</dbReference>
<dbReference type="PANTHER" id="PTHR21503:SF52">
    <property type="entry name" value="F-BOX DOMAIN-CONTAINING PROTEIN"/>
    <property type="match status" value="1"/>
</dbReference>
<dbReference type="Proteomes" id="UP000008281">
    <property type="component" value="Unassembled WGS sequence"/>
</dbReference>
<reference evidence="2" key="1">
    <citation type="submission" date="2007-07" db="EMBL/GenBank/DDBJ databases">
        <title>PCAP assembly of the Caenorhabditis remanei genome.</title>
        <authorList>
            <consortium name="The Caenorhabditis remanei Sequencing Consortium"/>
            <person name="Wilson R.K."/>
        </authorList>
    </citation>
    <scope>NUCLEOTIDE SEQUENCE [LARGE SCALE GENOMIC DNA]</scope>
    <source>
        <strain evidence="2">PB4641</strain>
    </source>
</reference>
<dbReference type="InParanoid" id="E3N3C9"/>
<name>E3N3C9_CAERE</name>
<evidence type="ECO:0000313" key="3">
    <source>
        <dbReference type="Proteomes" id="UP000008281"/>
    </source>
</evidence>
<dbReference type="AlphaFoldDB" id="E3N3C9"/>
<dbReference type="EMBL" id="DS268519">
    <property type="protein sequence ID" value="EFO85086.1"/>
    <property type="molecule type" value="Genomic_DNA"/>
</dbReference>
<evidence type="ECO:0000259" key="1">
    <source>
        <dbReference type="Pfam" id="PF07735"/>
    </source>
</evidence>
<protein>
    <recommendedName>
        <fullName evidence="1">Sdz-33 F-box domain-containing protein</fullName>
    </recommendedName>
</protein>
<dbReference type="InterPro" id="IPR012885">
    <property type="entry name" value="F-box_Sdz-33"/>
</dbReference>
<dbReference type="HOGENOM" id="CLU_028840_6_0_1"/>
<sequence length="368" mass="42224">MGLRFCHGPPILLRASYFFMGLRFCHGPPILPWASDFFTGLRFCHGPPILPWASDFFMGLRFWNRATNSSRISRIKLSFCSKKTSAQINSARLYSQKVIVVLGMTGKLIRVYSENETVGFYIAICTEKIDNSNIQHVQIEGCTVPVTTTVSEPIKINTFWKDLKEGFLSITRHLLKIFHCKISTGRDCWRHELFQPILTELFNQQQAFETISIGLHESVDHNWLNRIFTYSELIEGIEIPYLHSLTPSTFIPTFPPWPRHRITIKQNFSWLTLDTLFTCTCSDIYIARTNLENKDLDEVLTHWKAGGFPNLECLTIGSTKIKLNGDPILGLVPSEWEGETTIQTDDGLKTADVQLWQNYLEMQTLPQP</sequence>
<keyword evidence="3" id="KW-1185">Reference proteome</keyword>
<accession>E3N3C9</accession>
<proteinExistence type="predicted"/>
<gene>
    <name evidence="2" type="ORF">CRE_21969</name>
</gene>
<dbReference type="Pfam" id="PF07735">
    <property type="entry name" value="FBA_2"/>
    <property type="match status" value="1"/>
</dbReference>
<organism evidence="3">
    <name type="scientific">Caenorhabditis remanei</name>
    <name type="common">Caenorhabditis vulgaris</name>
    <dbReference type="NCBI Taxonomy" id="31234"/>
    <lineage>
        <taxon>Eukaryota</taxon>
        <taxon>Metazoa</taxon>
        <taxon>Ecdysozoa</taxon>
        <taxon>Nematoda</taxon>
        <taxon>Chromadorea</taxon>
        <taxon>Rhabditida</taxon>
        <taxon>Rhabditina</taxon>
        <taxon>Rhabditomorpha</taxon>
        <taxon>Rhabditoidea</taxon>
        <taxon>Rhabditidae</taxon>
        <taxon>Peloderinae</taxon>
        <taxon>Caenorhabditis</taxon>
    </lineage>
</organism>
<evidence type="ECO:0000313" key="2">
    <source>
        <dbReference type="EMBL" id="EFO85086.1"/>
    </source>
</evidence>